<name>A0A1F4XZC8_9BACT</name>
<dbReference type="InterPro" id="IPR038555">
    <property type="entry name" value="Zincin_1_sf"/>
</dbReference>
<sequence length="130" mass="14914">MTREEFEKAVEQEFPNAVPKKFRPLIKNCAFLVENEPGTEVREREGLGAGETLLGYYHGIPHTARGDTYGVGMTLPDSITLYQLPIEEAAHQDGISVEQVIRETIWHEVAHHFGFDEHQVREREERRDAL</sequence>
<dbReference type="STRING" id="1797245.A2949_02470"/>
<protein>
    <recommendedName>
        <fullName evidence="3">Metallopeptidase family protein</fullName>
    </recommendedName>
</protein>
<evidence type="ECO:0000313" key="1">
    <source>
        <dbReference type="EMBL" id="OGC86948.1"/>
    </source>
</evidence>
<organism evidence="1 2">
    <name type="scientific">Candidatus Adlerbacteria bacterium RIFCSPLOWO2_01_FULL_54_21b</name>
    <dbReference type="NCBI Taxonomy" id="1797245"/>
    <lineage>
        <taxon>Bacteria</taxon>
        <taxon>Candidatus Adleribacteriota</taxon>
    </lineage>
</organism>
<dbReference type="EMBL" id="MEWZ01000010">
    <property type="protein sequence ID" value="OGC86948.1"/>
    <property type="molecule type" value="Genomic_DNA"/>
</dbReference>
<proteinExistence type="predicted"/>
<dbReference type="AlphaFoldDB" id="A0A1F4XZC8"/>
<dbReference type="Gene3D" id="3.30.2010.20">
    <property type="match status" value="1"/>
</dbReference>
<dbReference type="SUPFAM" id="SSF55486">
    <property type="entry name" value="Metalloproteases ('zincins'), catalytic domain"/>
    <property type="match status" value="1"/>
</dbReference>
<evidence type="ECO:0000313" key="2">
    <source>
        <dbReference type="Proteomes" id="UP000178585"/>
    </source>
</evidence>
<evidence type="ECO:0008006" key="3">
    <source>
        <dbReference type="Google" id="ProtNLM"/>
    </source>
</evidence>
<dbReference type="Proteomes" id="UP000178585">
    <property type="component" value="Unassembled WGS sequence"/>
</dbReference>
<dbReference type="InterPro" id="IPR010428">
    <property type="entry name" value="Zincin_1"/>
</dbReference>
<dbReference type="CDD" id="cd12952">
    <property type="entry name" value="MMP_ACEL2062"/>
    <property type="match status" value="1"/>
</dbReference>
<reference evidence="1 2" key="1">
    <citation type="journal article" date="2016" name="Nat. Commun.">
        <title>Thousands of microbial genomes shed light on interconnected biogeochemical processes in an aquifer system.</title>
        <authorList>
            <person name="Anantharaman K."/>
            <person name="Brown C.T."/>
            <person name="Hug L.A."/>
            <person name="Sharon I."/>
            <person name="Castelle C.J."/>
            <person name="Probst A.J."/>
            <person name="Thomas B.C."/>
            <person name="Singh A."/>
            <person name="Wilkins M.J."/>
            <person name="Karaoz U."/>
            <person name="Brodie E.L."/>
            <person name="Williams K.H."/>
            <person name="Hubbard S.S."/>
            <person name="Banfield J.F."/>
        </authorList>
    </citation>
    <scope>NUCLEOTIDE SEQUENCE [LARGE SCALE GENOMIC DNA]</scope>
</reference>
<accession>A0A1F4XZC8</accession>
<comment type="caution">
    <text evidence="1">The sequence shown here is derived from an EMBL/GenBank/DDBJ whole genome shotgun (WGS) entry which is preliminary data.</text>
</comment>
<gene>
    <name evidence="1" type="ORF">A2949_02470</name>
</gene>
<dbReference type="Pfam" id="PF06262">
    <property type="entry name" value="Zincin_1"/>
    <property type="match status" value="1"/>
</dbReference>